<dbReference type="EMBL" id="QDFR01000001">
    <property type="protein sequence ID" value="PVE57337.1"/>
    <property type="molecule type" value="Genomic_DNA"/>
</dbReference>
<evidence type="ECO:0000313" key="3">
    <source>
        <dbReference type="Proteomes" id="UP000244335"/>
    </source>
</evidence>
<comment type="caution">
    <text evidence="2">The sequence shown here is derived from an EMBL/GenBank/DDBJ whole genome shotgun (WGS) entry which is preliminary data.</text>
</comment>
<dbReference type="InterPro" id="IPR025870">
    <property type="entry name" value="Glyoxalase-like_dom"/>
</dbReference>
<organism evidence="2 3">
    <name type="scientific">Rhizobium rhizogenes</name>
    <name type="common">Agrobacterium rhizogenes</name>
    <dbReference type="NCBI Taxonomy" id="359"/>
    <lineage>
        <taxon>Bacteria</taxon>
        <taxon>Pseudomonadati</taxon>
        <taxon>Pseudomonadota</taxon>
        <taxon>Alphaproteobacteria</taxon>
        <taxon>Hyphomicrobiales</taxon>
        <taxon>Rhizobiaceae</taxon>
        <taxon>Rhizobium/Agrobacterium group</taxon>
        <taxon>Rhizobium</taxon>
    </lineage>
</organism>
<dbReference type="Pfam" id="PF13468">
    <property type="entry name" value="Glyoxalase_3"/>
    <property type="match status" value="1"/>
</dbReference>
<dbReference type="Proteomes" id="UP000244335">
    <property type="component" value="Unassembled WGS sequence"/>
</dbReference>
<name>A0AA92HBA3_RHIRH</name>
<dbReference type="AlphaFoldDB" id="A0AA92HBA3"/>
<proteinExistence type="predicted"/>
<sequence>MLKLDHLAMIAPSLEVGADYVRDTLGIDMPKGGKHPQMGTHNLLLRLGGDVFLEVIAVDPEAERPKRRRWFGLDDLEAVKAAWGEGRRLRAWVARTSDFASVLARHGDLLGRQETVSRGDREWLFAVADDGSLPCGGIAPSVMDWGARGTPAPSMPDFGFRLKSFQIEHPEADRVRELYGDLEIIDPPAVIKAKSFRYTAEIETPRGIATIG</sequence>
<dbReference type="RefSeq" id="WP_116493871.1">
    <property type="nucleotide sequence ID" value="NZ_QDFR01000001.1"/>
</dbReference>
<accession>A0AA92HBA3</accession>
<dbReference type="SUPFAM" id="SSF54593">
    <property type="entry name" value="Glyoxalase/Bleomycin resistance protein/Dihydroxybiphenyl dioxygenase"/>
    <property type="match status" value="1"/>
</dbReference>
<evidence type="ECO:0000259" key="1">
    <source>
        <dbReference type="Pfam" id="PF13468"/>
    </source>
</evidence>
<dbReference type="Gene3D" id="3.10.180.10">
    <property type="entry name" value="2,3-Dihydroxybiphenyl 1,2-Dioxygenase, domain 1"/>
    <property type="match status" value="1"/>
</dbReference>
<evidence type="ECO:0000313" key="2">
    <source>
        <dbReference type="EMBL" id="PVE57337.1"/>
    </source>
</evidence>
<gene>
    <name evidence="2" type="ORF">DC430_01325</name>
</gene>
<dbReference type="InterPro" id="IPR029068">
    <property type="entry name" value="Glyas_Bleomycin-R_OHBP_Dase"/>
</dbReference>
<feature type="domain" description="Glyoxalase-like" evidence="1">
    <location>
        <begin position="4"/>
        <end position="180"/>
    </location>
</feature>
<protein>
    <submittedName>
        <fullName evidence="2">Riboflavin deaminase</fullName>
    </submittedName>
</protein>
<reference evidence="2 3" key="1">
    <citation type="submission" date="2018-04" db="EMBL/GenBank/DDBJ databases">
        <authorList>
            <person name="Hagen T."/>
        </authorList>
    </citation>
    <scope>NUCLEOTIDE SEQUENCE [LARGE SCALE GENOMIC DNA]</scope>
    <source>
        <strain evidence="2 3">TPD7009</strain>
    </source>
</reference>